<organism evidence="1 2">
    <name type="scientific">Vitis vinifera</name>
    <name type="common">Grape</name>
    <dbReference type="NCBI Taxonomy" id="29760"/>
    <lineage>
        <taxon>Eukaryota</taxon>
        <taxon>Viridiplantae</taxon>
        <taxon>Streptophyta</taxon>
        <taxon>Embryophyta</taxon>
        <taxon>Tracheophyta</taxon>
        <taxon>Spermatophyta</taxon>
        <taxon>Magnoliopsida</taxon>
        <taxon>eudicotyledons</taxon>
        <taxon>Gunneridae</taxon>
        <taxon>Pentapetalae</taxon>
        <taxon>rosids</taxon>
        <taxon>Vitales</taxon>
        <taxon>Vitaceae</taxon>
        <taxon>Viteae</taxon>
        <taxon>Vitis</taxon>
    </lineage>
</organism>
<comment type="caution">
    <text evidence="1">The sequence shown here is derived from an EMBL/GenBank/DDBJ whole genome shotgun (WGS) entry which is preliminary data.</text>
</comment>
<proteinExistence type="predicted"/>
<dbReference type="Proteomes" id="UP000288805">
    <property type="component" value="Unassembled WGS sequence"/>
</dbReference>
<sequence>MLARGGRCWFAVDSRSFDISVEAVGGKLRGIIEERGRGFSSWIRFGDLSFRCLLKGVEFCCRDEVLARWHKSWEEGGRKLKLEREGSSWGWVVLDEKLHYLGIIPFSEVKELGSSVEVKSIPKEGIAVGSFAVVVRKDLRVVGDVVRFQLEEGEVSCREEKLRKCLVERVLIRGVRRFKDNFLHLERWHPEEDREEVDGGPCACETVGEKRWLARPTGGIML</sequence>
<protein>
    <recommendedName>
        <fullName evidence="3">DUF4283 domain-containing protein</fullName>
    </recommendedName>
</protein>
<name>A0A438EE65_VITVI</name>
<evidence type="ECO:0008006" key="3">
    <source>
        <dbReference type="Google" id="ProtNLM"/>
    </source>
</evidence>
<accession>A0A438EE65</accession>
<evidence type="ECO:0000313" key="1">
    <source>
        <dbReference type="EMBL" id="RVW46105.1"/>
    </source>
</evidence>
<dbReference type="AlphaFoldDB" id="A0A438EE65"/>
<dbReference type="EMBL" id="QGNW01001307">
    <property type="protein sequence ID" value="RVW46105.1"/>
    <property type="molecule type" value="Genomic_DNA"/>
</dbReference>
<evidence type="ECO:0000313" key="2">
    <source>
        <dbReference type="Proteomes" id="UP000288805"/>
    </source>
</evidence>
<reference evidence="1 2" key="1">
    <citation type="journal article" date="2018" name="PLoS Genet.">
        <title>Population sequencing reveals clonal diversity and ancestral inbreeding in the grapevine cultivar Chardonnay.</title>
        <authorList>
            <person name="Roach M.J."/>
            <person name="Johnson D.L."/>
            <person name="Bohlmann J."/>
            <person name="van Vuuren H.J."/>
            <person name="Jones S.J."/>
            <person name="Pretorius I.S."/>
            <person name="Schmidt S.A."/>
            <person name="Borneman A.R."/>
        </authorList>
    </citation>
    <scope>NUCLEOTIDE SEQUENCE [LARGE SCALE GENOMIC DNA]</scope>
    <source>
        <strain evidence="2">cv. Chardonnay</strain>
        <tissue evidence="1">Leaf</tissue>
    </source>
</reference>
<gene>
    <name evidence="1" type="ORF">CK203_076253</name>
</gene>